<reference evidence="1 2" key="1">
    <citation type="submission" date="2011-08" db="EMBL/GenBank/DDBJ databases">
        <title>The Genome Sequence of Plasmodium vivax Brazil I.</title>
        <authorList>
            <consortium name="The Broad Institute Genome Sequencing Platform"/>
            <consortium name="The Broad Institute Genome Sequencing Center for Infectious Disease"/>
            <person name="Neafsey D."/>
            <person name="Carlton J."/>
            <person name="Barnwell J."/>
            <person name="Collins W."/>
            <person name="Escalante A."/>
            <person name="Mullikin J."/>
            <person name="Saul A."/>
            <person name="Guigo R."/>
            <person name="Camara F."/>
            <person name="Young S.K."/>
            <person name="Zeng Q."/>
            <person name="Gargeya S."/>
            <person name="Fitzgerald M."/>
            <person name="Haas B."/>
            <person name="Abouelleil A."/>
            <person name="Alvarado L."/>
            <person name="Arachchi H.M."/>
            <person name="Berlin A."/>
            <person name="Brown A."/>
            <person name="Chapman S.B."/>
            <person name="Chen Z."/>
            <person name="Dunbar C."/>
            <person name="Freedman E."/>
            <person name="Gearin G."/>
            <person name="Gellesch M."/>
            <person name="Goldberg J."/>
            <person name="Griggs A."/>
            <person name="Gujja S."/>
            <person name="Heiman D."/>
            <person name="Howarth C."/>
            <person name="Larson L."/>
            <person name="Lui A."/>
            <person name="MacDonald P.J.P."/>
            <person name="Montmayeur A."/>
            <person name="Murphy C."/>
            <person name="Neiman D."/>
            <person name="Pearson M."/>
            <person name="Priest M."/>
            <person name="Roberts A."/>
            <person name="Saif S."/>
            <person name="Shea T."/>
            <person name="Shenoy N."/>
            <person name="Sisk P."/>
            <person name="Stolte C."/>
            <person name="Sykes S."/>
            <person name="Wortman J."/>
            <person name="Nusbaum C."/>
            <person name="Birren B."/>
        </authorList>
    </citation>
    <scope>NUCLEOTIDE SEQUENCE [LARGE SCALE GENOMIC DNA]</scope>
    <source>
        <strain evidence="1 2">Brazil I</strain>
    </source>
</reference>
<dbReference type="OrthoDB" id="389398at2759"/>
<proteinExistence type="predicted"/>
<dbReference type="InterPro" id="IPR008780">
    <property type="entry name" value="Plasmodium_Vir"/>
</dbReference>
<dbReference type="Proteomes" id="UP000053327">
    <property type="component" value="Unassembled WGS sequence"/>
</dbReference>
<dbReference type="AlphaFoldDB" id="A0A0J9SK60"/>
<protein>
    <submittedName>
        <fullName evidence="1">Uncharacterized protein</fullName>
    </submittedName>
</protein>
<dbReference type="EMBL" id="KQ234922">
    <property type="protein sequence ID" value="KMZ83359.1"/>
    <property type="molecule type" value="Genomic_DNA"/>
</dbReference>
<name>A0A0J9SK60_PLAV1</name>
<organism evidence="1 2">
    <name type="scientific">Plasmodium vivax (strain Brazil I)</name>
    <dbReference type="NCBI Taxonomy" id="1033975"/>
    <lineage>
        <taxon>Eukaryota</taxon>
        <taxon>Sar</taxon>
        <taxon>Alveolata</taxon>
        <taxon>Apicomplexa</taxon>
        <taxon>Aconoidasida</taxon>
        <taxon>Haemosporida</taxon>
        <taxon>Plasmodiidae</taxon>
        <taxon>Plasmodium</taxon>
        <taxon>Plasmodium (Plasmodium)</taxon>
    </lineage>
</organism>
<sequence>MEPIRGNTIIKERMLYDTFYEFKKLIIRHYSFLQHGKDKCCNYINYWLNKKVRESDYRVDKQNFEIFDKFMRVDAKIKGSSIDCVSKLSYMDTDTFEKMKKLYDLYDYFSDLKKSENPSSLCKNISFLAEKYESAFKKCNENDNYFCKMLTSLKDIKQKNWKEKHQHWKTKQKYWKEKHNYWKSKYGKTVTEHYQNPQNNFHNHYHDHYHY</sequence>
<dbReference type="Pfam" id="PF05795">
    <property type="entry name" value="Plasmodium_Vir"/>
    <property type="match status" value="1"/>
</dbReference>
<evidence type="ECO:0000313" key="1">
    <source>
        <dbReference type="EMBL" id="KMZ83359.1"/>
    </source>
</evidence>
<accession>A0A0J9SK60</accession>
<evidence type="ECO:0000313" key="2">
    <source>
        <dbReference type="Proteomes" id="UP000053327"/>
    </source>
</evidence>
<gene>
    <name evidence="1" type="ORF">PVBG_06204</name>
</gene>